<keyword evidence="6" id="KW-0050">Antiport</keyword>
<evidence type="ECO:0000256" key="3">
    <source>
        <dbReference type="ARBA" id="ARBA00010199"/>
    </source>
</evidence>
<keyword evidence="7" id="KW-1003">Cell membrane</keyword>
<evidence type="ECO:0000313" key="15">
    <source>
        <dbReference type="Proteomes" id="UP000723714"/>
    </source>
</evidence>
<dbReference type="PANTHER" id="PTHR43298:SF2">
    <property type="entry name" value="FMN_FAD EXPORTER YEEO-RELATED"/>
    <property type="match status" value="1"/>
</dbReference>
<evidence type="ECO:0000256" key="6">
    <source>
        <dbReference type="ARBA" id="ARBA00022449"/>
    </source>
</evidence>
<feature type="transmembrane region" description="Helical" evidence="13">
    <location>
        <begin position="192"/>
        <end position="212"/>
    </location>
</feature>
<feature type="transmembrane region" description="Helical" evidence="13">
    <location>
        <begin position="420"/>
        <end position="440"/>
    </location>
</feature>
<evidence type="ECO:0000256" key="7">
    <source>
        <dbReference type="ARBA" id="ARBA00022475"/>
    </source>
</evidence>
<evidence type="ECO:0000256" key="12">
    <source>
        <dbReference type="ARBA" id="ARBA00031636"/>
    </source>
</evidence>
<feature type="transmembrane region" description="Helical" evidence="13">
    <location>
        <begin position="164"/>
        <end position="186"/>
    </location>
</feature>
<dbReference type="InterPro" id="IPR050222">
    <property type="entry name" value="MATE_MdtK"/>
</dbReference>
<keyword evidence="5" id="KW-0813">Transport</keyword>
<feature type="transmembrane region" description="Helical" evidence="13">
    <location>
        <begin position="12"/>
        <end position="31"/>
    </location>
</feature>
<keyword evidence="8 13" id="KW-0812">Transmembrane</keyword>
<evidence type="ECO:0000313" key="14">
    <source>
        <dbReference type="EMBL" id="MBU3874609.1"/>
    </source>
</evidence>
<comment type="function">
    <text evidence="1">Multidrug efflux pump.</text>
</comment>
<evidence type="ECO:0000256" key="4">
    <source>
        <dbReference type="ARBA" id="ARBA00020268"/>
    </source>
</evidence>
<dbReference type="PIRSF" id="PIRSF006603">
    <property type="entry name" value="DinF"/>
    <property type="match status" value="1"/>
</dbReference>
<comment type="similarity">
    <text evidence="3">Belongs to the multi antimicrobial extrusion (MATE) (TC 2.A.66.1) family.</text>
</comment>
<accession>A0ABS6CZ61</accession>
<comment type="subcellular location">
    <subcellularLocation>
        <location evidence="2">Cell membrane</location>
        <topology evidence="2">Multi-pass membrane protein</topology>
    </subcellularLocation>
</comment>
<sequence length="457" mass="49179">MTKKMTEGSPAKLIVMFTIPLLIGNIFQQLYSMVDTLIVGRTLGVHALAAVGCTGSISFLILGFAMGVSAGLAIITAQRFGAKDEVGVRRSVAAGAWISLGVTAVLTLISVPLARKILELMRTPPEIIDSAYEYIVVIFWGIIASMLFNFLSNIIRALGDSRTPLLFLIIACILNIILDFALILIAKMGVAGAAWATIIAQMASAVMCLWYIKKKLPILHLKKEDWRVSGWDISQHIKVSMPMGFQMSIIAIGAVVLQFVLNGLGSVAVAAFSAAQRIDQIATQPMNSFGTTMATYGAQNYGAGKIDRIKKGVFQCSLISVGFSIVMGMVNIFAGYQLAGLFVGSGETGVQGMAQTYLQINGAMYFVLALLFIFRFTLQGLGKGFMPTVAGVMELVMRTFAAIFLTSSIGFAGACWASPLAWIGACIPLAGAYFVTVHKLSKRKEEPQRKYEEQTAS</sequence>
<feature type="transmembrane region" description="Helical" evidence="13">
    <location>
        <begin position="96"/>
        <end position="114"/>
    </location>
</feature>
<feature type="transmembrane region" description="Helical" evidence="13">
    <location>
        <begin position="134"/>
        <end position="152"/>
    </location>
</feature>
<dbReference type="Proteomes" id="UP000723714">
    <property type="component" value="Unassembled WGS sequence"/>
</dbReference>
<protein>
    <recommendedName>
        <fullName evidence="4">Probable multidrug resistance protein NorM</fullName>
    </recommendedName>
    <alternativeName>
        <fullName evidence="12">Multidrug-efflux transporter</fullName>
    </alternativeName>
</protein>
<evidence type="ECO:0000256" key="13">
    <source>
        <dbReference type="SAM" id="Phobius"/>
    </source>
</evidence>
<evidence type="ECO:0000256" key="5">
    <source>
        <dbReference type="ARBA" id="ARBA00022448"/>
    </source>
</evidence>
<keyword evidence="9 13" id="KW-1133">Transmembrane helix</keyword>
<dbReference type="PANTHER" id="PTHR43298">
    <property type="entry name" value="MULTIDRUG RESISTANCE PROTEIN NORM-RELATED"/>
    <property type="match status" value="1"/>
</dbReference>
<keyword evidence="15" id="KW-1185">Reference proteome</keyword>
<proteinExistence type="inferred from homology"/>
<dbReference type="NCBIfam" id="TIGR00797">
    <property type="entry name" value="matE"/>
    <property type="match status" value="1"/>
</dbReference>
<evidence type="ECO:0000256" key="10">
    <source>
        <dbReference type="ARBA" id="ARBA00023065"/>
    </source>
</evidence>
<evidence type="ECO:0000256" key="2">
    <source>
        <dbReference type="ARBA" id="ARBA00004651"/>
    </source>
</evidence>
<organism evidence="14 15">
    <name type="scientific">Faecalicatena faecalis</name>
    <dbReference type="NCBI Taxonomy" id="2726362"/>
    <lineage>
        <taxon>Bacteria</taxon>
        <taxon>Bacillati</taxon>
        <taxon>Bacillota</taxon>
        <taxon>Clostridia</taxon>
        <taxon>Lachnospirales</taxon>
        <taxon>Lachnospiraceae</taxon>
        <taxon>Faecalicatena</taxon>
    </lineage>
</organism>
<feature type="transmembrane region" description="Helical" evidence="13">
    <location>
        <begin position="356"/>
        <end position="374"/>
    </location>
</feature>
<dbReference type="InterPro" id="IPR048279">
    <property type="entry name" value="MdtK-like"/>
</dbReference>
<dbReference type="InterPro" id="IPR002528">
    <property type="entry name" value="MATE_fam"/>
</dbReference>
<evidence type="ECO:0000256" key="8">
    <source>
        <dbReference type="ARBA" id="ARBA00022692"/>
    </source>
</evidence>
<reference evidence="14 15" key="1">
    <citation type="submission" date="2021-06" db="EMBL/GenBank/DDBJ databases">
        <title>Faecalicatena sp. nov. isolated from porcine feces.</title>
        <authorList>
            <person name="Oh B.S."/>
            <person name="Lee J.H."/>
        </authorList>
    </citation>
    <scope>NUCLEOTIDE SEQUENCE [LARGE SCALE GENOMIC DNA]</scope>
    <source>
        <strain evidence="14 15">AGMB00832</strain>
    </source>
</reference>
<dbReference type="EMBL" id="JABACJ020000001">
    <property type="protein sequence ID" value="MBU3874609.1"/>
    <property type="molecule type" value="Genomic_DNA"/>
</dbReference>
<feature type="transmembrane region" description="Helical" evidence="13">
    <location>
        <begin position="395"/>
        <end position="414"/>
    </location>
</feature>
<comment type="caution">
    <text evidence="14">The sequence shown here is derived from an EMBL/GenBank/DDBJ whole genome shotgun (WGS) entry which is preliminary data.</text>
</comment>
<evidence type="ECO:0000256" key="9">
    <source>
        <dbReference type="ARBA" id="ARBA00022989"/>
    </source>
</evidence>
<evidence type="ECO:0000256" key="11">
    <source>
        <dbReference type="ARBA" id="ARBA00023136"/>
    </source>
</evidence>
<feature type="transmembrane region" description="Helical" evidence="13">
    <location>
        <begin position="43"/>
        <end position="75"/>
    </location>
</feature>
<dbReference type="CDD" id="cd13138">
    <property type="entry name" value="MATE_yoeA_like"/>
    <property type="match status" value="1"/>
</dbReference>
<evidence type="ECO:0000256" key="1">
    <source>
        <dbReference type="ARBA" id="ARBA00003408"/>
    </source>
</evidence>
<dbReference type="RefSeq" id="WP_216238956.1">
    <property type="nucleotide sequence ID" value="NZ_JABACJ020000001.1"/>
</dbReference>
<name>A0ABS6CZ61_9FIRM</name>
<gene>
    <name evidence="14" type="ORF">HGO97_002130</name>
</gene>
<feature type="transmembrane region" description="Helical" evidence="13">
    <location>
        <begin position="313"/>
        <end position="336"/>
    </location>
</feature>
<keyword evidence="10" id="KW-0406">Ion transport</keyword>
<dbReference type="Pfam" id="PF01554">
    <property type="entry name" value="MatE"/>
    <property type="match status" value="2"/>
</dbReference>
<keyword evidence="11 13" id="KW-0472">Membrane</keyword>